<dbReference type="InterPro" id="IPR027396">
    <property type="entry name" value="DsrEFH-like"/>
</dbReference>
<dbReference type="Pfam" id="PF02635">
    <property type="entry name" value="DsrE"/>
    <property type="match status" value="1"/>
</dbReference>
<evidence type="ECO:0000313" key="3">
    <source>
        <dbReference type="Proteomes" id="UP001071230"/>
    </source>
</evidence>
<dbReference type="EMBL" id="LR746496">
    <property type="protein sequence ID" value="CAA7601609.1"/>
    <property type="molecule type" value="Genomic_DNA"/>
</dbReference>
<dbReference type="InterPro" id="IPR003787">
    <property type="entry name" value="Sulphur_relay_DsrE/F-like"/>
</dbReference>
<name>A0A8S0W884_9FIRM</name>
<keyword evidence="3" id="KW-1185">Reference proteome</keyword>
<evidence type="ECO:0000313" key="2">
    <source>
        <dbReference type="EMBL" id="CEJ07096.1"/>
    </source>
</evidence>
<proteinExistence type="predicted"/>
<dbReference type="Gene3D" id="3.40.1260.10">
    <property type="entry name" value="DsrEFH-like"/>
    <property type="match status" value="1"/>
</dbReference>
<dbReference type="Proteomes" id="UP001071230">
    <property type="component" value="Unassembled WGS sequence"/>
</dbReference>
<sequence>MVPYRVVVHVDEMACWPLALTNLRNLLNDVGRESLRAELVANGPAVAFYADLPETVEKFPSSWQEGFYRELIGEMSGLHSQNVQFIACANALRANHLDPARLLPLVQVVPAGITEIVRKQHEGYAYVKP</sequence>
<dbReference type="KEGG" id="aacx:DEACI_2276"/>
<organism evidence="1">
    <name type="scientific">Acididesulfobacillus acetoxydans</name>
    <dbReference type="NCBI Taxonomy" id="1561005"/>
    <lineage>
        <taxon>Bacteria</taxon>
        <taxon>Bacillati</taxon>
        <taxon>Bacillota</taxon>
        <taxon>Clostridia</taxon>
        <taxon>Eubacteriales</taxon>
        <taxon>Peptococcaceae</taxon>
        <taxon>Acididesulfobacillus</taxon>
    </lineage>
</organism>
<accession>A0A8S0W884</accession>
<dbReference type="RefSeq" id="WP_240985114.1">
    <property type="nucleotide sequence ID" value="NZ_CDGJ01000037.1"/>
</dbReference>
<dbReference type="Proteomes" id="UP000836597">
    <property type="component" value="Chromosome"/>
</dbReference>
<dbReference type="EMBL" id="CDGJ01000037">
    <property type="protein sequence ID" value="CEJ07096.1"/>
    <property type="molecule type" value="Genomic_DNA"/>
</dbReference>
<dbReference type="PANTHER" id="PTHR37691:SF1">
    <property type="entry name" value="BLR3518 PROTEIN"/>
    <property type="match status" value="1"/>
</dbReference>
<evidence type="ECO:0000313" key="1">
    <source>
        <dbReference type="EMBL" id="CAA7601609.1"/>
    </source>
</evidence>
<dbReference type="AlphaFoldDB" id="A0A8S0W884"/>
<protein>
    <submittedName>
        <fullName evidence="1">DsrE/DsrF-like family</fullName>
    </submittedName>
    <submittedName>
        <fullName evidence="2">DsrEFH-like</fullName>
    </submittedName>
</protein>
<reference evidence="1" key="2">
    <citation type="submission" date="2020-01" db="EMBL/GenBank/DDBJ databases">
        <authorList>
            <person name="Hornung B."/>
        </authorList>
    </citation>
    <scope>NUCLEOTIDE SEQUENCE</scope>
    <source>
        <strain evidence="1">PacBioINE</strain>
    </source>
</reference>
<dbReference type="PANTHER" id="PTHR37691">
    <property type="entry name" value="BLR3518 PROTEIN"/>
    <property type="match status" value="1"/>
</dbReference>
<gene>
    <name evidence="2" type="ORF">DEACI_1552</name>
    <name evidence="1" type="ORF">DEACI_2276</name>
</gene>
<reference evidence="2" key="1">
    <citation type="submission" date="2014-11" db="EMBL/GenBank/DDBJ databases">
        <authorList>
            <person name="Hornung B.V."/>
        </authorList>
    </citation>
    <scope>NUCLEOTIDE SEQUENCE</scope>
    <source>
        <strain evidence="2">INE</strain>
    </source>
</reference>
<dbReference type="SUPFAM" id="SSF75169">
    <property type="entry name" value="DsrEFH-like"/>
    <property type="match status" value="1"/>
</dbReference>